<proteinExistence type="predicted"/>
<keyword evidence="1" id="KW-0812">Transmembrane</keyword>
<name>A0A1F7XKE6_9BACT</name>
<dbReference type="Proteomes" id="UP000177382">
    <property type="component" value="Unassembled WGS sequence"/>
</dbReference>
<dbReference type="AlphaFoldDB" id="A0A1F7XKE6"/>
<feature type="transmembrane region" description="Helical" evidence="1">
    <location>
        <begin position="64"/>
        <end position="83"/>
    </location>
</feature>
<sequence>MRNIARHLPHYLSLIGILTVGAYGFIFFNYDKALQIAIAIGMAGAYVIWGTVHHYLHRDLHASVVLEYALIASLGLIITLSILSW</sequence>
<organism evidence="2 3">
    <name type="scientific">Candidatus Woesebacteria bacterium RBG_16_42_24</name>
    <dbReference type="NCBI Taxonomy" id="1802485"/>
    <lineage>
        <taxon>Bacteria</taxon>
        <taxon>Candidatus Woeseibacteriota</taxon>
    </lineage>
</organism>
<dbReference type="STRING" id="1802485.A2V97_02340"/>
<reference evidence="2 3" key="1">
    <citation type="journal article" date="2016" name="Nat. Commun.">
        <title>Thousands of microbial genomes shed light on interconnected biogeochemical processes in an aquifer system.</title>
        <authorList>
            <person name="Anantharaman K."/>
            <person name="Brown C.T."/>
            <person name="Hug L.A."/>
            <person name="Sharon I."/>
            <person name="Castelle C.J."/>
            <person name="Probst A.J."/>
            <person name="Thomas B.C."/>
            <person name="Singh A."/>
            <person name="Wilkins M.J."/>
            <person name="Karaoz U."/>
            <person name="Brodie E.L."/>
            <person name="Williams K.H."/>
            <person name="Hubbard S.S."/>
            <person name="Banfield J.F."/>
        </authorList>
    </citation>
    <scope>NUCLEOTIDE SEQUENCE [LARGE SCALE GENOMIC DNA]</scope>
</reference>
<evidence type="ECO:0000313" key="3">
    <source>
        <dbReference type="Proteomes" id="UP000177382"/>
    </source>
</evidence>
<protein>
    <submittedName>
        <fullName evidence="2">Uncharacterized protein</fullName>
    </submittedName>
</protein>
<feature type="transmembrane region" description="Helical" evidence="1">
    <location>
        <begin position="12"/>
        <end position="28"/>
    </location>
</feature>
<keyword evidence="1" id="KW-0472">Membrane</keyword>
<evidence type="ECO:0000313" key="2">
    <source>
        <dbReference type="EMBL" id="OGM15497.1"/>
    </source>
</evidence>
<accession>A0A1F7XKE6</accession>
<evidence type="ECO:0000256" key="1">
    <source>
        <dbReference type="SAM" id="Phobius"/>
    </source>
</evidence>
<feature type="transmembrane region" description="Helical" evidence="1">
    <location>
        <begin position="34"/>
        <end position="52"/>
    </location>
</feature>
<gene>
    <name evidence="2" type="ORF">A2V97_02340</name>
</gene>
<keyword evidence="1" id="KW-1133">Transmembrane helix</keyword>
<comment type="caution">
    <text evidence="2">The sequence shown here is derived from an EMBL/GenBank/DDBJ whole genome shotgun (WGS) entry which is preliminary data.</text>
</comment>
<dbReference type="EMBL" id="MGFX01000003">
    <property type="protein sequence ID" value="OGM15497.1"/>
    <property type="molecule type" value="Genomic_DNA"/>
</dbReference>